<accession>A0A5N5F9N0</accession>
<dbReference type="EMBL" id="SMOL01000753">
    <property type="protein sequence ID" value="KAB2599657.1"/>
    <property type="molecule type" value="Genomic_DNA"/>
</dbReference>
<evidence type="ECO:0000256" key="3">
    <source>
        <dbReference type="ARBA" id="ARBA00023121"/>
    </source>
</evidence>
<evidence type="ECO:0000256" key="1">
    <source>
        <dbReference type="ARBA" id="ARBA00003211"/>
    </source>
</evidence>
<feature type="signal peptide" evidence="5">
    <location>
        <begin position="1"/>
        <end position="27"/>
    </location>
</feature>
<feature type="region of interest" description="Disordered" evidence="4">
    <location>
        <begin position="137"/>
        <end position="187"/>
    </location>
</feature>
<dbReference type="PANTHER" id="PTHR35747:SF2">
    <property type="entry name" value="NON-SPECIFIC LIPID TRANSFER PROTEIN GPI-ANCHORED 25"/>
    <property type="match status" value="1"/>
</dbReference>
<organism evidence="7 8">
    <name type="scientific">Pyrus ussuriensis x Pyrus communis</name>
    <dbReference type="NCBI Taxonomy" id="2448454"/>
    <lineage>
        <taxon>Eukaryota</taxon>
        <taxon>Viridiplantae</taxon>
        <taxon>Streptophyta</taxon>
        <taxon>Embryophyta</taxon>
        <taxon>Tracheophyta</taxon>
        <taxon>Spermatophyta</taxon>
        <taxon>Magnoliopsida</taxon>
        <taxon>eudicotyledons</taxon>
        <taxon>Gunneridae</taxon>
        <taxon>Pentapetalae</taxon>
        <taxon>rosids</taxon>
        <taxon>fabids</taxon>
        <taxon>Rosales</taxon>
        <taxon>Rosaceae</taxon>
        <taxon>Amygdaloideae</taxon>
        <taxon>Maleae</taxon>
        <taxon>Pyrus</taxon>
    </lineage>
</organism>
<dbReference type="InterPro" id="IPR053353">
    <property type="entry name" value="Plant_LTP_GPI-anchored"/>
</dbReference>
<evidence type="ECO:0000256" key="5">
    <source>
        <dbReference type="SAM" id="SignalP"/>
    </source>
</evidence>
<keyword evidence="8" id="KW-1185">Reference proteome</keyword>
<evidence type="ECO:0000313" key="8">
    <source>
        <dbReference type="Proteomes" id="UP000327157"/>
    </source>
</evidence>
<evidence type="ECO:0000313" key="7">
    <source>
        <dbReference type="EMBL" id="KAB2599657.1"/>
    </source>
</evidence>
<dbReference type="InterPro" id="IPR036312">
    <property type="entry name" value="Bifun_inhib/LTP/seed_sf"/>
</dbReference>
<evidence type="ECO:0000256" key="4">
    <source>
        <dbReference type="SAM" id="MobiDB-lite"/>
    </source>
</evidence>
<keyword evidence="2" id="KW-0813">Transport</keyword>
<evidence type="ECO:0000259" key="6">
    <source>
        <dbReference type="Pfam" id="PF14368"/>
    </source>
</evidence>
<feature type="chain" id="PRO_5024367420" description="Bifunctional inhibitor/plant lipid transfer protein/seed storage helical domain-containing protein" evidence="5">
    <location>
        <begin position="28"/>
        <end position="220"/>
    </location>
</feature>
<name>A0A5N5F9N0_9ROSA</name>
<reference evidence="8" key="2">
    <citation type="submission" date="2019-10" db="EMBL/GenBank/DDBJ databases">
        <title>A de novo genome assembly of a pear dwarfing rootstock.</title>
        <authorList>
            <person name="Wang F."/>
            <person name="Wang J."/>
            <person name="Li S."/>
            <person name="Zhang Y."/>
            <person name="Fang M."/>
            <person name="Ma L."/>
            <person name="Zhao Y."/>
            <person name="Jiang S."/>
        </authorList>
    </citation>
    <scope>NUCLEOTIDE SEQUENCE [LARGE SCALE GENOMIC DNA]</scope>
</reference>
<dbReference type="SUPFAM" id="SSF47699">
    <property type="entry name" value="Bifunctional inhibitor/lipid-transfer protein/seed storage 2S albumin"/>
    <property type="match status" value="1"/>
</dbReference>
<dbReference type="CDD" id="cd00010">
    <property type="entry name" value="AAI_LTSS"/>
    <property type="match status" value="1"/>
</dbReference>
<dbReference type="Pfam" id="PF14368">
    <property type="entry name" value="LTP_2"/>
    <property type="match status" value="1"/>
</dbReference>
<dbReference type="GO" id="GO:0008289">
    <property type="term" value="F:lipid binding"/>
    <property type="evidence" value="ECO:0007669"/>
    <property type="project" value="UniProtKB-KW"/>
</dbReference>
<dbReference type="InterPro" id="IPR016140">
    <property type="entry name" value="Bifunc_inhib/LTP/seed_store"/>
</dbReference>
<keyword evidence="3" id="KW-0446">Lipid-binding</keyword>
<dbReference type="OrthoDB" id="786778at2759"/>
<comment type="caution">
    <text evidence="7">The sequence shown here is derived from an EMBL/GenBank/DDBJ whole genome shotgun (WGS) entry which is preliminary data.</text>
</comment>
<dbReference type="AlphaFoldDB" id="A0A5N5F9N0"/>
<sequence>MITTATAPPPLMAILLALTLAIISTEPAEPPSPLPSCGDELVRFSPCLPYVSSPPNNLSDSPPPKCCDAFSLSLESGGALCLCYLVQDPPMLGFPVNGSRVLFLSSTCPLGDISTNTSSAESLESLCSGSPELPPLRSSTISEISPPPSGFESVGNASSPLMSLAPESANTTSIPPGNRSPTPPSSAVYPARVSAAVKQIHTSNIWFLPAPLSFLVSMSS</sequence>
<keyword evidence="5" id="KW-0732">Signal</keyword>
<reference evidence="7 8" key="1">
    <citation type="submission" date="2019-09" db="EMBL/GenBank/DDBJ databases">
        <authorList>
            <person name="Ou C."/>
        </authorList>
    </citation>
    <scope>NUCLEOTIDE SEQUENCE [LARGE SCALE GENOMIC DNA]</scope>
    <source>
        <strain evidence="7">S2</strain>
        <tissue evidence="7">Leaf</tissue>
    </source>
</reference>
<feature type="domain" description="Bifunctional inhibitor/plant lipid transfer protein/seed storage helical" evidence="6">
    <location>
        <begin position="20"/>
        <end position="110"/>
    </location>
</feature>
<reference evidence="7 8" key="3">
    <citation type="submission" date="2019-11" db="EMBL/GenBank/DDBJ databases">
        <title>A de novo genome assembly of a pear dwarfing rootstock.</title>
        <authorList>
            <person name="Wang F."/>
            <person name="Wang J."/>
            <person name="Li S."/>
            <person name="Zhang Y."/>
            <person name="Fang M."/>
            <person name="Ma L."/>
            <person name="Zhao Y."/>
            <person name="Jiang S."/>
        </authorList>
    </citation>
    <scope>NUCLEOTIDE SEQUENCE [LARGE SCALE GENOMIC DNA]</scope>
    <source>
        <strain evidence="7">S2</strain>
        <tissue evidence="7">Leaf</tissue>
    </source>
</reference>
<proteinExistence type="predicted"/>
<comment type="function">
    <text evidence="1">Plant non-specific lipid-transfer proteins transfer phospholipids as well as galactolipids across membranes. May play a role in wax or cutin deposition in the cell walls of expanding epidermal cells and certain secretory tissues.</text>
</comment>
<gene>
    <name evidence="7" type="ORF">D8674_009928</name>
</gene>
<dbReference type="Gene3D" id="1.10.110.10">
    <property type="entry name" value="Plant lipid-transfer and hydrophobic proteins"/>
    <property type="match status" value="1"/>
</dbReference>
<dbReference type="PANTHER" id="PTHR35747">
    <property type="entry name" value="BIFUNCTIONAL INHIBITOR/LIPID-TRANSFER PROTEIN/SEED STORAGE 2S ALBUMIN SUPERFAMILY PROTEIN"/>
    <property type="match status" value="1"/>
</dbReference>
<protein>
    <recommendedName>
        <fullName evidence="6">Bifunctional inhibitor/plant lipid transfer protein/seed storage helical domain-containing protein</fullName>
    </recommendedName>
</protein>
<evidence type="ECO:0000256" key="2">
    <source>
        <dbReference type="ARBA" id="ARBA00022448"/>
    </source>
</evidence>
<dbReference type="Proteomes" id="UP000327157">
    <property type="component" value="Chromosome 13"/>
</dbReference>